<dbReference type="InterPro" id="IPR001466">
    <property type="entry name" value="Beta-lactam-related"/>
</dbReference>
<dbReference type="Pfam" id="PF00144">
    <property type="entry name" value="Beta-lactamase"/>
    <property type="match status" value="1"/>
</dbReference>
<evidence type="ECO:0000259" key="2">
    <source>
        <dbReference type="Pfam" id="PF00144"/>
    </source>
</evidence>
<dbReference type="PANTHER" id="PTHR43283:SF11">
    <property type="entry name" value="BETA-LACTAMASE-RELATED DOMAIN-CONTAINING PROTEIN"/>
    <property type="match status" value="1"/>
</dbReference>
<protein>
    <submittedName>
        <fullName evidence="3">CubicO group peptidase (Beta-lactamase class C family)</fullName>
    </submittedName>
</protein>
<accession>A0A327X339</accession>
<keyword evidence="4" id="KW-1185">Reference proteome</keyword>
<evidence type="ECO:0000313" key="3">
    <source>
        <dbReference type="EMBL" id="RAJ99984.1"/>
    </source>
</evidence>
<reference evidence="3 4" key="1">
    <citation type="submission" date="2018-06" db="EMBL/GenBank/DDBJ databases">
        <title>Genomic Encyclopedia of Archaeal and Bacterial Type Strains, Phase II (KMG-II): from individual species to whole genera.</title>
        <authorList>
            <person name="Goeker M."/>
        </authorList>
    </citation>
    <scope>NUCLEOTIDE SEQUENCE [LARGE SCALE GENOMIC DNA]</scope>
    <source>
        <strain evidence="3 4">DSM 21851</strain>
    </source>
</reference>
<organism evidence="3 4">
    <name type="scientific">Larkinella arboricola</name>
    <dbReference type="NCBI Taxonomy" id="643671"/>
    <lineage>
        <taxon>Bacteria</taxon>
        <taxon>Pseudomonadati</taxon>
        <taxon>Bacteroidota</taxon>
        <taxon>Cytophagia</taxon>
        <taxon>Cytophagales</taxon>
        <taxon>Spirosomataceae</taxon>
        <taxon>Larkinella</taxon>
    </lineage>
</organism>
<evidence type="ECO:0000256" key="1">
    <source>
        <dbReference type="ARBA" id="ARBA00022801"/>
    </source>
</evidence>
<dbReference type="RefSeq" id="WP_111627771.1">
    <property type="nucleotide sequence ID" value="NZ_QLMC01000002.1"/>
</dbReference>
<comment type="caution">
    <text evidence="3">The sequence shown here is derived from an EMBL/GenBank/DDBJ whole genome shotgun (WGS) entry which is preliminary data.</text>
</comment>
<dbReference type="Proteomes" id="UP000248790">
    <property type="component" value="Unassembled WGS sequence"/>
</dbReference>
<gene>
    <name evidence="3" type="ORF">LX87_01682</name>
</gene>
<name>A0A327X339_LARAB</name>
<feature type="domain" description="Beta-lactamase-related" evidence="2">
    <location>
        <begin position="227"/>
        <end position="574"/>
    </location>
</feature>
<dbReference type="PANTHER" id="PTHR43283">
    <property type="entry name" value="BETA-LACTAMASE-RELATED"/>
    <property type="match status" value="1"/>
</dbReference>
<dbReference type="InterPro" id="IPR050789">
    <property type="entry name" value="Diverse_Enzym_Activities"/>
</dbReference>
<dbReference type="InterPro" id="IPR012338">
    <property type="entry name" value="Beta-lactam/transpept-like"/>
</dbReference>
<dbReference type="GO" id="GO:0016787">
    <property type="term" value="F:hydrolase activity"/>
    <property type="evidence" value="ECO:0007669"/>
    <property type="project" value="UniProtKB-KW"/>
</dbReference>
<proteinExistence type="predicted"/>
<dbReference type="SUPFAM" id="SSF56601">
    <property type="entry name" value="beta-lactamase/transpeptidase-like"/>
    <property type="match status" value="1"/>
</dbReference>
<dbReference type="Gene3D" id="3.40.710.10">
    <property type="entry name" value="DD-peptidase/beta-lactamase superfamily"/>
    <property type="match status" value="1"/>
</dbReference>
<sequence length="599" mass="66182">MKVYWWSLLWLLTGSLVFAQNHTGNLRTLAAIKEAEKQLVLLNNQSGLVPLSDLREVRIASVHCGYGFPAVFDSIASNYAPATGFSPGPAPDDSAFFALHDRLKLYNLILITLSDSSPFSPGLLNFIKEQQATNRVLVVLTGSGKNLAFLDPLTVPVIWSPVNTAEGASAAAQVIFGGIGCSSRLPATYSKQFKQGSGFTTQKTRLGYSVPEAVAVNSDRLTAIDSLVKISIARHVTPGAVILLAKDGQVIFHKAYGHHTYSKEEVTKLDDIFDLASVTKVSATTPAIMRLVDQKRVDLNALISRYVAQTRLIPDKATLTVREALLHEAGFTPYIKFYEQLKPLDLSADSSADFPTKVADRYFLRKNYFEEVMWPVTLKSKVETRGRFVYSDVSMYMMKEVIETASHQKLDDFVLNELYRPLGLQATGFLPRHRFPRSRIVPTTENDNWFRNMRVQGYVNDPGAAMAGGVEGHAGLFGNANDLAILYQMYLNKGTYGGIRYIEPATVTLFTSEQSAASGRGYGFARATKPLTKPYPSAQAYGHSGYTGTYVWVDPQYNMVYICLTNRVYPDDGKTYGKPALNLRSLALDKFYEAVLAGN</sequence>
<dbReference type="AlphaFoldDB" id="A0A327X339"/>
<keyword evidence="1" id="KW-0378">Hydrolase</keyword>
<dbReference type="EMBL" id="QLMC01000002">
    <property type="protein sequence ID" value="RAJ99984.1"/>
    <property type="molecule type" value="Genomic_DNA"/>
</dbReference>
<dbReference type="OrthoDB" id="9805821at2"/>
<evidence type="ECO:0000313" key="4">
    <source>
        <dbReference type="Proteomes" id="UP000248790"/>
    </source>
</evidence>